<proteinExistence type="inferred from homology"/>
<keyword evidence="8" id="KW-1185">Reference proteome</keyword>
<evidence type="ECO:0000256" key="2">
    <source>
        <dbReference type="ARBA" id="ARBA00009190"/>
    </source>
</evidence>
<feature type="transmembrane region" description="Helical" evidence="6">
    <location>
        <begin position="45"/>
        <end position="67"/>
    </location>
</feature>
<feature type="transmembrane region" description="Helical" evidence="6">
    <location>
        <begin position="79"/>
        <end position="97"/>
    </location>
</feature>
<protein>
    <recommendedName>
        <fullName evidence="6">GDT1 family protein</fullName>
    </recommendedName>
</protein>
<dbReference type="PANTHER" id="PTHR12608:SF1">
    <property type="entry name" value="TRANSMEMBRANE PROTEIN 165"/>
    <property type="match status" value="1"/>
</dbReference>
<keyword evidence="5 6" id="KW-0472">Membrane</keyword>
<evidence type="ECO:0000256" key="1">
    <source>
        <dbReference type="ARBA" id="ARBA00004141"/>
    </source>
</evidence>
<name>A0ABT6F0Y1_9SYNE</name>
<gene>
    <name evidence="7" type="ORF">L3556_11180</name>
</gene>
<evidence type="ECO:0000313" key="7">
    <source>
        <dbReference type="EMBL" id="MDG2991487.1"/>
    </source>
</evidence>
<comment type="caution">
    <text evidence="7">The sequence shown here is derived from an EMBL/GenBank/DDBJ whole genome shotgun (WGS) entry which is preliminary data.</text>
</comment>
<sequence>MAKDSSPANSGPWKEFLAAFVTIFLAEFADKTQIAIVLMAAESHAPWVVFTGAAFALIMTSVLGIALGRWLAGRLSAQALQTMTGASLLSISLWLLWDLGHL</sequence>
<dbReference type="EMBL" id="JAKKUT010000002">
    <property type="protein sequence ID" value="MDG2991487.1"/>
    <property type="molecule type" value="Genomic_DNA"/>
</dbReference>
<evidence type="ECO:0000313" key="8">
    <source>
        <dbReference type="Proteomes" id="UP001154265"/>
    </source>
</evidence>
<keyword evidence="4 6" id="KW-1133">Transmembrane helix</keyword>
<organism evidence="7 8">
    <name type="scientific">Candidatus Synechococcus calcipolaris G9</name>
    <dbReference type="NCBI Taxonomy" id="1497997"/>
    <lineage>
        <taxon>Bacteria</taxon>
        <taxon>Bacillati</taxon>
        <taxon>Cyanobacteriota</taxon>
        <taxon>Cyanophyceae</taxon>
        <taxon>Synechococcales</taxon>
        <taxon>Synechococcaceae</taxon>
        <taxon>Synechococcus</taxon>
    </lineage>
</organism>
<dbReference type="InterPro" id="IPR001727">
    <property type="entry name" value="GDT1-like"/>
</dbReference>
<dbReference type="Pfam" id="PF01169">
    <property type="entry name" value="GDT1"/>
    <property type="match status" value="1"/>
</dbReference>
<evidence type="ECO:0000256" key="6">
    <source>
        <dbReference type="RuleBase" id="RU365102"/>
    </source>
</evidence>
<dbReference type="PANTHER" id="PTHR12608">
    <property type="entry name" value="TRANSMEMBRANE PROTEIN HTP-1 RELATED"/>
    <property type="match status" value="1"/>
</dbReference>
<dbReference type="RefSeq" id="WP_277867351.1">
    <property type="nucleotide sequence ID" value="NZ_JAKKUT010000002.1"/>
</dbReference>
<keyword evidence="3 6" id="KW-0812">Transmembrane</keyword>
<evidence type="ECO:0000256" key="5">
    <source>
        <dbReference type="ARBA" id="ARBA00023136"/>
    </source>
</evidence>
<dbReference type="Proteomes" id="UP001154265">
    <property type="component" value="Unassembled WGS sequence"/>
</dbReference>
<comment type="subcellular location">
    <subcellularLocation>
        <location evidence="1 6">Membrane</location>
        <topology evidence="1 6">Multi-pass membrane protein</topology>
    </subcellularLocation>
</comment>
<evidence type="ECO:0000256" key="3">
    <source>
        <dbReference type="ARBA" id="ARBA00022692"/>
    </source>
</evidence>
<comment type="similarity">
    <text evidence="2 6">Belongs to the GDT1 family.</text>
</comment>
<reference evidence="7" key="2">
    <citation type="submission" date="2022-01" db="EMBL/GenBank/DDBJ databases">
        <authorList>
            <person name="Zivanovic Y."/>
            <person name="Moreira D."/>
            <person name="Lopez-Garcia P."/>
        </authorList>
    </citation>
    <scope>NUCLEOTIDE SEQUENCE</scope>
    <source>
        <strain evidence="7">G9</strain>
    </source>
</reference>
<comment type="caution">
    <text evidence="6">Lacks conserved residue(s) required for the propagation of feature annotation.</text>
</comment>
<accession>A0ABT6F0Y1</accession>
<reference evidence="7" key="1">
    <citation type="journal article" date="2022" name="Genome Biol. Evol.">
        <title>A New Gene Family Diagnostic for Intracellular Biomineralization of Amorphous Ca Carbonates by Cyanobacteria.</title>
        <authorList>
            <person name="Benzerara K."/>
            <person name="Duprat E."/>
            <person name="Bitard-Feildel T."/>
            <person name="Caumes G."/>
            <person name="Cassier-Chauvat C."/>
            <person name="Chauvat F."/>
            <person name="Dezi M."/>
            <person name="Diop S.I."/>
            <person name="Gaschignard G."/>
            <person name="Gorgen S."/>
            <person name="Gugger M."/>
            <person name="Lopez-Garcia P."/>
            <person name="Millet M."/>
            <person name="Skouri-Panet F."/>
            <person name="Moreira D."/>
            <person name="Callebaut I."/>
        </authorList>
    </citation>
    <scope>NUCLEOTIDE SEQUENCE</scope>
    <source>
        <strain evidence="7">G9</strain>
    </source>
</reference>
<evidence type="ECO:0000256" key="4">
    <source>
        <dbReference type="ARBA" id="ARBA00022989"/>
    </source>
</evidence>